<dbReference type="SUPFAM" id="SSF52540">
    <property type="entry name" value="P-loop containing nucleoside triphosphate hydrolases"/>
    <property type="match status" value="1"/>
</dbReference>
<keyword evidence="2" id="KW-1185">Reference proteome</keyword>
<evidence type="ECO:0000313" key="2">
    <source>
        <dbReference type="Proteomes" id="UP000317171"/>
    </source>
</evidence>
<name>A0A517RD18_9PLAN</name>
<dbReference type="KEGG" id="gaz:Pan241w_18440"/>
<protein>
    <submittedName>
        <fullName evidence="1">NACHT domain protein</fullName>
    </submittedName>
</protein>
<organism evidence="1 2">
    <name type="scientific">Gimesia alba</name>
    <dbReference type="NCBI Taxonomy" id="2527973"/>
    <lineage>
        <taxon>Bacteria</taxon>
        <taxon>Pseudomonadati</taxon>
        <taxon>Planctomycetota</taxon>
        <taxon>Planctomycetia</taxon>
        <taxon>Planctomycetales</taxon>
        <taxon>Planctomycetaceae</taxon>
        <taxon>Gimesia</taxon>
    </lineage>
</organism>
<dbReference type="EMBL" id="CP036269">
    <property type="protein sequence ID" value="QDT41781.1"/>
    <property type="molecule type" value="Genomic_DNA"/>
</dbReference>
<dbReference type="InterPro" id="IPR027417">
    <property type="entry name" value="P-loop_NTPase"/>
</dbReference>
<gene>
    <name evidence="1" type="ORF">Pan241w_18440</name>
</gene>
<proteinExistence type="predicted"/>
<dbReference type="Gene3D" id="3.40.50.300">
    <property type="entry name" value="P-loop containing nucleotide triphosphate hydrolases"/>
    <property type="match status" value="1"/>
</dbReference>
<sequence length="1738" mass="200737">MAIRATPSKITAGEGFDFEDYVVAHFLILLLLQKAPLNPDYGFVSRLDFQTKTLGWFLDDLLITLKSPSGIKRWALSIKSNTQFSSKKAPQDFTRAIWQQFLSSEKINPHFEIDSDFLGMATAPHGTKVWKSIQGLLTKARSQHSADLMNRISLPGYAANEGPLLASLQCPNDLADMNEEETVRLVSCIFIEQFDFLEEPSKDYRAAIEFCRMAIRSESPDDAVALWENLVVLAKKARPKSGYYDLPKLAQQLRNSHDLKAFPRYKDDWNKIEEWTRKRLELVHMNIGPDINLERVNQRQKVLDAVNTHPAIAILGQSGVGKTVLLKQCTETWNREQLFVWIDASLLEEIELDELETRLGIRHPLHELFAAIHNQQLFLILDAVDRLVSRSSISRLSALIHAAVDTKVSSVRILISCQPEEWKRIYTELIRAECPINNWQELVIQSPTITQLTSVWDKFPSLLTLATRPHLSEIIRTPRILDLLASHLSAGKNINTDNWVGESSLVDWYWESVVKNGHFGIERSSFLQRLGQKQADHGIQNTPLIELLEGSQCLSSLITDRICVEKDEKIAFAHDSIGDWARQRVIIASTQNLDDFLATRTCRPHWHRAIRLYAVHLLEKNKDTSEWANLIDRIPKITDFLLDAVIFATNQTSLLKLIWTVLVRQEGELLKRFLRRFRHIASQPNQKLVQALSENGQGNAFSRTINRDPRSFWASWVAAFQFFEHHLEDLRMYAAVESANLAQTWLTMTPLDFPGRSTAARIAVSVAEDMHQSRLTNRYLEDEDASICYSAALAAAHELPDQLSTLIMQACSLTPVDFEVKDDGTKLTMDNSVKDRRRKRLQTQYQSPSWPDGPLFEVDEAFLDACISRSPPEVLMEINPTLTRQMLLAVLVEVKCNRSFDSDSSYFSDDDVAVKRLMQFHFPFYLQGPFLPFLQISPDEGIQTIVRLVNHATDRWCELPKYPRNRPINENGIPISQNGNRLQGEYECFYWNRGVSSCNGAVASSLMALEKWLITLFENKQSIECYIGNIFKESKSVAMIGMLADLGRQKPDLFKGILKPILLTPEFYAFDFFYNDSGFNFLGPQIDTRYGESYFNEQRDWLTAQFRKQPLIKIAAIMYGSDPEFRSCILSEIQNWSKRLNEDIPKDLIAILEHLYCVFSPDSWTKEPTDTNSEVWIFKQDFQSNESSKDEQLSDLNPFEKCEVLVQGCCDSISDPTRFHSSALEEFWEMGQQIRSELLTEDSDLEFEVLQVETAIAALLLSINAEWLNEYPDRLSWCETRLQRFTFELLAYKQSNDTTRLFTPALLLNVAGIAPRIWVNHLDDKKHREWIAIIATHFGNKITTILLKAAFEVRNAIGNSFPQLVHLVLRFSSADWEHHSEIKKYQDEDIFDMDKWWNAESKTFITNSLNPKFPHFNSTWQSQPRVWYANNRHNDRDTFHLVPPMSDSIVQAALSWIPPLNDATSQEERNSWIFLWQEALHMSTFLAQIRDIDGNILLDMHLDGGMPYRFDKWIFGKIAEVILESNDVNEVRPLWQPIIALGRQCSWWVREFLYPWFLGSLKSGDQETFFLIWREMVQMALQTNTWIEYREQSRMHGNDLWCDLIGVDKSYHLYWQSEHKHVFKQLTEWYEPVAIRVLILPDTAINLIRWLTLPAAESVLIPSLNWILKVAKDHPNWLNHEEHLGNEIACLLDHCWKSKEIEFGFNSDDSFHELVRLLSERQNPLAMDLEDRIAKGEI</sequence>
<reference evidence="1 2" key="1">
    <citation type="submission" date="2019-02" db="EMBL/GenBank/DDBJ databases">
        <title>Deep-cultivation of Planctomycetes and their phenomic and genomic characterization uncovers novel biology.</title>
        <authorList>
            <person name="Wiegand S."/>
            <person name="Jogler M."/>
            <person name="Boedeker C."/>
            <person name="Pinto D."/>
            <person name="Vollmers J."/>
            <person name="Rivas-Marin E."/>
            <person name="Kohn T."/>
            <person name="Peeters S.H."/>
            <person name="Heuer A."/>
            <person name="Rast P."/>
            <person name="Oberbeckmann S."/>
            <person name="Bunk B."/>
            <person name="Jeske O."/>
            <person name="Meyerdierks A."/>
            <person name="Storesund J.E."/>
            <person name="Kallscheuer N."/>
            <person name="Luecker S."/>
            <person name="Lage O.M."/>
            <person name="Pohl T."/>
            <person name="Merkel B.J."/>
            <person name="Hornburger P."/>
            <person name="Mueller R.-W."/>
            <person name="Bruemmer F."/>
            <person name="Labrenz M."/>
            <person name="Spormann A.M."/>
            <person name="Op den Camp H."/>
            <person name="Overmann J."/>
            <person name="Amann R."/>
            <person name="Jetten M.S.M."/>
            <person name="Mascher T."/>
            <person name="Medema M.H."/>
            <person name="Devos D.P."/>
            <person name="Kaster A.-K."/>
            <person name="Ovreas L."/>
            <person name="Rohde M."/>
            <person name="Galperin M.Y."/>
            <person name="Jogler C."/>
        </authorList>
    </citation>
    <scope>NUCLEOTIDE SEQUENCE [LARGE SCALE GENOMIC DNA]</scope>
    <source>
        <strain evidence="1 2">Pan241w</strain>
    </source>
</reference>
<evidence type="ECO:0000313" key="1">
    <source>
        <dbReference type="EMBL" id="QDT41781.1"/>
    </source>
</evidence>
<dbReference type="RefSeq" id="WP_145213921.1">
    <property type="nucleotide sequence ID" value="NZ_CP036269.1"/>
</dbReference>
<dbReference type="OrthoDB" id="7067208at2"/>
<dbReference type="Proteomes" id="UP000317171">
    <property type="component" value="Chromosome"/>
</dbReference>
<accession>A0A517RD18</accession>